<protein>
    <recommendedName>
        <fullName evidence="2">TadE-like domain-containing protein</fullName>
    </recommendedName>
</protein>
<sequence length="140" mass="15485">MTYLRKLFFCRKGAAAVEFAIIAPLFLMTVLSLIGYGIYIAAANSVQQIAADAARTAVAGLSAQERSRLAQAFVNDTTLHYAFLSRDRLQVSVQDDPSNPNQFTVALDYDASDLPIFKLYSFALPDERIRRFSTIRIGGI</sequence>
<name>A0A2U2DTG3_9HYPH</name>
<accession>A0A2U2DTG3</accession>
<keyword evidence="1" id="KW-1133">Transmembrane helix</keyword>
<dbReference type="Pfam" id="PF07811">
    <property type="entry name" value="TadE"/>
    <property type="match status" value="1"/>
</dbReference>
<reference evidence="3 4" key="1">
    <citation type="submission" date="2018-05" db="EMBL/GenBank/DDBJ databases">
        <title>The draft genome of strain NS-104.</title>
        <authorList>
            <person name="Hang P."/>
            <person name="Jiang J."/>
        </authorList>
    </citation>
    <scope>NUCLEOTIDE SEQUENCE [LARGE SCALE GENOMIC DNA]</scope>
    <source>
        <strain evidence="3 4">NS-104</strain>
    </source>
</reference>
<comment type="caution">
    <text evidence="3">The sequence shown here is derived from an EMBL/GenBank/DDBJ whole genome shotgun (WGS) entry which is preliminary data.</text>
</comment>
<evidence type="ECO:0000259" key="2">
    <source>
        <dbReference type="Pfam" id="PF07811"/>
    </source>
</evidence>
<proteinExistence type="predicted"/>
<keyword evidence="1" id="KW-0472">Membrane</keyword>
<dbReference type="InterPro" id="IPR012495">
    <property type="entry name" value="TadE-like_dom"/>
</dbReference>
<dbReference type="RefSeq" id="WP_109457981.1">
    <property type="nucleotide sequence ID" value="NZ_QFBC01000003.1"/>
</dbReference>
<keyword evidence="4" id="KW-1185">Reference proteome</keyword>
<dbReference type="AlphaFoldDB" id="A0A2U2DTG3"/>
<evidence type="ECO:0000313" key="3">
    <source>
        <dbReference type="EMBL" id="PWE56605.1"/>
    </source>
</evidence>
<organism evidence="3 4">
    <name type="scientific">Metarhizobium album</name>
    <dbReference type="NCBI Taxonomy" id="2182425"/>
    <lineage>
        <taxon>Bacteria</taxon>
        <taxon>Pseudomonadati</taxon>
        <taxon>Pseudomonadota</taxon>
        <taxon>Alphaproteobacteria</taxon>
        <taxon>Hyphomicrobiales</taxon>
        <taxon>Rhizobiaceae</taxon>
        <taxon>Metarhizobium</taxon>
    </lineage>
</organism>
<keyword evidence="1" id="KW-0812">Transmembrane</keyword>
<feature type="transmembrane region" description="Helical" evidence="1">
    <location>
        <begin position="21"/>
        <end position="42"/>
    </location>
</feature>
<dbReference type="EMBL" id="QFBC01000003">
    <property type="protein sequence ID" value="PWE56605.1"/>
    <property type="molecule type" value="Genomic_DNA"/>
</dbReference>
<gene>
    <name evidence="3" type="ORF">DEM27_09545</name>
</gene>
<dbReference type="Proteomes" id="UP000245252">
    <property type="component" value="Unassembled WGS sequence"/>
</dbReference>
<evidence type="ECO:0000256" key="1">
    <source>
        <dbReference type="SAM" id="Phobius"/>
    </source>
</evidence>
<feature type="domain" description="TadE-like" evidence="2">
    <location>
        <begin position="13"/>
        <end position="55"/>
    </location>
</feature>
<dbReference type="OrthoDB" id="7356451at2"/>
<evidence type="ECO:0000313" key="4">
    <source>
        <dbReference type="Proteomes" id="UP000245252"/>
    </source>
</evidence>